<protein>
    <submittedName>
        <fullName evidence="1">Protein INVOLVED IN DE NOVO 2-like isoform X1</fullName>
    </submittedName>
</protein>
<dbReference type="EMBL" id="GGEC01040366">
    <property type="protein sequence ID" value="MBX20850.1"/>
    <property type="molecule type" value="Transcribed_RNA"/>
</dbReference>
<reference evidence="1" key="1">
    <citation type="submission" date="2018-02" db="EMBL/GenBank/DDBJ databases">
        <title>Rhizophora mucronata_Transcriptome.</title>
        <authorList>
            <person name="Meera S.P."/>
            <person name="Sreeshan A."/>
            <person name="Augustine A."/>
        </authorList>
    </citation>
    <scope>NUCLEOTIDE SEQUENCE</scope>
    <source>
        <tissue evidence="1">Leaf</tissue>
    </source>
</reference>
<evidence type="ECO:0000313" key="1">
    <source>
        <dbReference type="EMBL" id="MBX20848.1"/>
    </source>
</evidence>
<name>A0A2P2LS93_RHIMU</name>
<accession>A0A2P2LS93</accession>
<proteinExistence type="predicted"/>
<dbReference type="AlphaFoldDB" id="A0A2P2LS93"/>
<sequence>MKSLFEASILLGADMPTTHEFKNLQQPLRVSWKIQSSLLRLLFHCFSINSTPSFRVGLSPFFVVPQLRAYVSSAGTVRLSQLKPLPQHIVNFITRLFLQDLSAYRLHHQLLPRPTN</sequence>
<dbReference type="EMBL" id="GGEC01040364">
    <property type="protein sequence ID" value="MBX20848.1"/>
    <property type="molecule type" value="Transcribed_RNA"/>
</dbReference>
<organism evidence="1">
    <name type="scientific">Rhizophora mucronata</name>
    <name type="common">Asiatic mangrove</name>
    <dbReference type="NCBI Taxonomy" id="61149"/>
    <lineage>
        <taxon>Eukaryota</taxon>
        <taxon>Viridiplantae</taxon>
        <taxon>Streptophyta</taxon>
        <taxon>Embryophyta</taxon>
        <taxon>Tracheophyta</taxon>
        <taxon>Spermatophyta</taxon>
        <taxon>Magnoliopsida</taxon>
        <taxon>eudicotyledons</taxon>
        <taxon>Gunneridae</taxon>
        <taxon>Pentapetalae</taxon>
        <taxon>rosids</taxon>
        <taxon>fabids</taxon>
        <taxon>Malpighiales</taxon>
        <taxon>Rhizophoraceae</taxon>
        <taxon>Rhizophora</taxon>
    </lineage>
</organism>